<dbReference type="PRINTS" id="PR00080">
    <property type="entry name" value="SDRFAMILY"/>
</dbReference>
<dbReference type="NCBIfam" id="NF005559">
    <property type="entry name" value="PRK07231.1"/>
    <property type="match status" value="1"/>
</dbReference>
<reference evidence="3 4" key="1">
    <citation type="submission" date="2020-03" db="EMBL/GenBank/DDBJ databases">
        <title>Soil Listeria distribution.</title>
        <authorList>
            <person name="Liao J."/>
            <person name="Wiedmann M."/>
        </authorList>
    </citation>
    <scope>NUCLEOTIDE SEQUENCE [LARGE SCALE GENOMIC DNA]</scope>
    <source>
        <strain evidence="3 4">FSL L7-1507</strain>
    </source>
</reference>
<gene>
    <name evidence="3" type="ORF">HB912_01475</name>
</gene>
<evidence type="ECO:0000256" key="1">
    <source>
        <dbReference type="ARBA" id="ARBA00006484"/>
    </source>
</evidence>
<dbReference type="PROSITE" id="PS00061">
    <property type="entry name" value="ADH_SHORT"/>
    <property type="match status" value="1"/>
</dbReference>
<evidence type="ECO:0000313" key="3">
    <source>
        <dbReference type="EMBL" id="MBC1520313.1"/>
    </source>
</evidence>
<dbReference type="PANTHER" id="PTHR24321:SF8">
    <property type="entry name" value="ESTRADIOL 17-BETA-DEHYDROGENASE 8-RELATED"/>
    <property type="match status" value="1"/>
</dbReference>
<dbReference type="AlphaFoldDB" id="A0A841ZJR0"/>
<evidence type="ECO:0000256" key="2">
    <source>
        <dbReference type="ARBA" id="ARBA00023002"/>
    </source>
</evidence>
<name>A0A841ZJR0_9LIST</name>
<comment type="similarity">
    <text evidence="1">Belongs to the short-chain dehydrogenases/reductases (SDR) family.</text>
</comment>
<dbReference type="SUPFAM" id="SSF51735">
    <property type="entry name" value="NAD(P)-binding Rossmann-fold domains"/>
    <property type="match status" value="1"/>
</dbReference>
<dbReference type="EC" id="1.1.1.47" evidence="3"/>
<organism evidence="3 4">
    <name type="scientific">Listeria aquatica</name>
    <dbReference type="NCBI Taxonomy" id="1494960"/>
    <lineage>
        <taxon>Bacteria</taxon>
        <taxon>Bacillati</taxon>
        <taxon>Bacillota</taxon>
        <taxon>Bacilli</taxon>
        <taxon>Bacillales</taxon>
        <taxon>Listeriaceae</taxon>
        <taxon>Listeria</taxon>
    </lineage>
</organism>
<keyword evidence="2 3" id="KW-0560">Oxidoreductase</keyword>
<comment type="caution">
    <text evidence="3">The sequence shown here is derived from an EMBL/GenBank/DDBJ whole genome shotgun (WGS) entry which is preliminary data.</text>
</comment>
<sequence>MRLQDKVAIITGAAGGQGKEEALLFAKEGAIVIATDMQKDLMEKTGEEIKAISPKSEVMVHNVAKDEDWKKVVDLAIEKFGRVDILVNNAGISTDLNIVETSLEKWDQVIDVNLKGTFLGMRHVIPHMEKNGGGSIVNISSIAGLTGGSGASAYTASKGGVRLLTKAVAVDFAKKNIRCNSVHPGYIETPMTKELFENEQTHDWFQSLTPLPRLGKSIDIAYGVLYLASDEANFVTGIELPVDGGYYAQ</sequence>
<dbReference type="GO" id="GO:0047936">
    <property type="term" value="F:glucose 1-dehydrogenase [NAD(P)+] activity"/>
    <property type="evidence" value="ECO:0007669"/>
    <property type="project" value="UniProtKB-EC"/>
</dbReference>
<dbReference type="EMBL" id="JAARRM010000001">
    <property type="protein sequence ID" value="MBC1520313.1"/>
    <property type="molecule type" value="Genomic_DNA"/>
</dbReference>
<accession>A0A841ZJR0</accession>
<dbReference type="FunFam" id="3.40.50.720:FF:000084">
    <property type="entry name" value="Short-chain dehydrogenase reductase"/>
    <property type="match status" value="1"/>
</dbReference>
<dbReference type="Proteomes" id="UP000559885">
    <property type="component" value="Unassembled WGS sequence"/>
</dbReference>
<dbReference type="GO" id="GO:0008206">
    <property type="term" value="P:bile acid metabolic process"/>
    <property type="evidence" value="ECO:0007669"/>
    <property type="project" value="UniProtKB-ARBA"/>
</dbReference>
<dbReference type="Gene3D" id="3.40.50.720">
    <property type="entry name" value="NAD(P)-binding Rossmann-like Domain"/>
    <property type="match status" value="1"/>
</dbReference>
<dbReference type="PANTHER" id="PTHR24321">
    <property type="entry name" value="DEHYDROGENASES, SHORT CHAIN"/>
    <property type="match status" value="1"/>
</dbReference>
<dbReference type="InterPro" id="IPR020904">
    <property type="entry name" value="Sc_DH/Rdtase_CS"/>
</dbReference>
<evidence type="ECO:0000313" key="4">
    <source>
        <dbReference type="Proteomes" id="UP000559885"/>
    </source>
</evidence>
<protein>
    <submittedName>
        <fullName evidence="3">Glucose 1-dehydrogenase</fullName>
        <ecNumber evidence="3">1.1.1.47</ecNumber>
    </submittedName>
</protein>
<dbReference type="Pfam" id="PF13561">
    <property type="entry name" value="adh_short_C2"/>
    <property type="match status" value="1"/>
</dbReference>
<proteinExistence type="inferred from homology"/>
<dbReference type="InterPro" id="IPR036291">
    <property type="entry name" value="NAD(P)-bd_dom_sf"/>
</dbReference>
<dbReference type="RefSeq" id="WP_185371897.1">
    <property type="nucleotide sequence ID" value="NZ_CP195758.1"/>
</dbReference>
<dbReference type="PRINTS" id="PR00081">
    <property type="entry name" value="GDHRDH"/>
</dbReference>
<dbReference type="InterPro" id="IPR002347">
    <property type="entry name" value="SDR_fam"/>
</dbReference>